<evidence type="ECO:0000313" key="14">
    <source>
        <dbReference type="EMBL" id="JAC14043.1"/>
    </source>
</evidence>
<dbReference type="AlphaFoldDB" id="A0A023EY60"/>
<feature type="domain" description="C2H2-type" evidence="12">
    <location>
        <begin position="332"/>
        <end position="359"/>
    </location>
</feature>
<dbReference type="SUPFAM" id="SSF57716">
    <property type="entry name" value="Glucocorticoid receptor-like (DNA-binding domain)"/>
    <property type="match status" value="1"/>
</dbReference>
<feature type="domain" description="C2H2-type" evidence="12">
    <location>
        <begin position="360"/>
        <end position="387"/>
    </location>
</feature>
<dbReference type="SMART" id="SM00868">
    <property type="entry name" value="zf-AD"/>
    <property type="match status" value="1"/>
</dbReference>
<evidence type="ECO:0000256" key="1">
    <source>
        <dbReference type="ARBA" id="ARBA00004123"/>
    </source>
</evidence>
<evidence type="ECO:0000256" key="6">
    <source>
        <dbReference type="ARBA" id="ARBA00023015"/>
    </source>
</evidence>
<dbReference type="PROSITE" id="PS50157">
    <property type="entry name" value="ZINC_FINGER_C2H2_2"/>
    <property type="match status" value="4"/>
</dbReference>
<keyword evidence="5 11" id="KW-0862">Zinc</keyword>
<keyword evidence="8" id="KW-0804">Transcription</keyword>
<name>A0A023EY60_TRIIF</name>
<evidence type="ECO:0000256" key="2">
    <source>
        <dbReference type="ARBA" id="ARBA00022723"/>
    </source>
</evidence>
<comment type="subcellular location">
    <subcellularLocation>
        <location evidence="1">Nucleus</location>
    </subcellularLocation>
</comment>
<reference evidence="14" key="1">
    <citation type="journal article" date="2014" name="PLoS Negl. Trop. Dis.">
        <title>An updated insight into the Sialotranscriptome of Triatoma infestans: developmental stage and geographic variations.</title>
        <authorList>
            <person name="Schwarz A."/>
            <person name="Medrano-Mercado N."/>
            <person name="Schaub G.A."/>
            <person name="Struchiner C.J."/>
            <person name="Bargues M.D."/>
            <person name="Levy M.Z."/>
            <person name="Ribeiro J.M."/>
        </authorList>
    </citation>
    <scope>NUCLEOTIDE SEQUENCE</scope>
    <source>
        <strain evidence="14">Chile</strain>
        <tissue evidence="14">Salivary glands</tissue>
    </source>
</reference>
<keyword evidence="4 10" id="KW-0863">Zinc-finger</keyword>
<evidence type="ECO:0000256" key="8">
    <source>
        <dbReference type="ARBA" id="ARBA00023163"/>
    </source>
</evidence>
<dbReference type="PROSITE" id="PS00028">
    <property type="entry name" value="ZINC_FINGER_C2H2_1"/>
    <property type="match status" value="4"/>
</dbReference>
<feature type="domain" description="C2H2-type" evidence="12">
    <location>
        <begin position="388"/>
        <end position="415"/>
    </location>
</feature>
<evidence type="ECO:0000256" key="11">
    <source>
        <dbReference type="PROSITE-ProRule" id="PRU01263"/>
    </source>
</evidence>
<dbReference type="PANTHER" id="PTHR16515">
    <property type="entry name" value="PR DOMAIN ZINC FINGER PROTEIN"/>
    <property type="match status" value="1"/>
</dbReference>
<dbReference type="FunFam" id="3.30.160.60:FF:000624">
    <property type="entry name" value="zinc finger protein 697"/>
    <property type="match status" value="1"/>
</dbReference>
<keyword evidence="2 11" id="KW-0479">Metal-binding</keyword>
<evidence type="ECO:0000259" key="12">
    <source>
        <dbReference type="PROSITE" id="PS50157"/>
    </source>
</evidence>
<dbReference type="SMART" id="SM00355">
    <property type="entry name" value="ZnF_C2H2"/>
    <property type="match status" value="5"/>
</dbReference>
<feature type="domain" description="C2H2-type" evidence="12">
    <location>
        <begin position="438"/>
        <end position="466"/>
    </location>
</feature>
<dbReference type="Pfam" id="PF07776">
    <property type="entry name" value="zf-AD"/>
    <property type="match status" value="1"/>
</dbReference>
<feature type="domain" description="ZAD" evidence="13">
    <location>
        <begin position="11"/>
        <end position="86"/>
    </location>
</feature>
<dbReference type="InterPro" id="IPR050331">
    <property type="entry name" value="Zinc_finger"/>
</dbReference>
<accession>A0A023EY60</accession>
<dbReference type="PANTHER" id="PTHR16515:SF66">
    <property type="entry name" value="C2H2-TYPE DOMAIN-CONTAINING PROTEIN"/>
    <property type="match status" value="1"/>
</dbReference>
<keyword evidence="7" id="KW-0238">DNA-binding</keyword>
<evidence type="ECO:0000256" key="7">
    <source>
        <dbReference type="ARBA" id="ARBA00023125"/>
    </source>
</evidence>
<evidence type="ECO:0000259" key="13">
    <source>
        <dbReference type="PROSITE" id="PS51915"/>
    </source>
</evidence>
<dbReference type="InterPro" id="IPR036236">
    <property type="entry name" value="Znf_C2H2_sf"/>
</dbReference>
<dbReference type="Gene3D" id="3.30.160.60">
    <property type="entry name" value="Classic Zinc Finger"/>
    <property type="match status" value="3"/>
</dbReference>
<dbReference type="SUPFAM" id="SSF57667">
    <property type="entry name" value="beta-beta-alpha zinc fingers"/>
    <property type="match status" value="2"/>
</dbReference>
<feature type="binding site" evidence="11">
    <location>
        <position position="62"/>
    </location>
    <ligand>
        <name>Zn(2+)</name>
        <dbReference type="ChEBI" id="CHEBI:29105"/>
    </ligand>
</feature>
<dbReference type="FunFam" id="3.30.160.60:FF:000149">
    <property type="entry name" value="Zinc finger protein 569"/>
    <property type="match status" value="1"/>
</dbReference>
<keyword evidence="3" id="KW-0677">Repeat</keyword>
<feature type="binding site" evidence="11">
    <location>
        <position position="16"/>
    </location>
    <ligand>
        <name>Zn(2+)</name>
        <dbReference type="ChEBI" id="CHEBI:29105"/>
    </ligand>
</feature>
<dbReference type="GO" id="GO:0005634">
    <property type="term" value="C:nucleus"/>
    <property type="evidence" value="ECO:0007669"/>
    <property type="project" value="UniProtKB-SubCell"/>
</dbReference>
<keyword evidence="6" id="KW-0805">Transcription regulation</keyword>
<protein>
    <submittedName>
        <fullName evidence="14">Putative c2h2-type zn-finger protein</fullName>
    </submittedName>
</protein>
<dbReference type="GO" id="GO:0008270">
    <property type="term" value="F:zinc ion binding"/>
    <property type="evidence" value="ECO:0007669"/>
    <property type="project" value="UniProtKB-UniRule"/>
</dbReference>
<sequence length="491" mass="55478">MSGYRRVNYYELCRLCTSNKGTKVHMFKEEGKRRQIPTKIQICLRLQVNEQDSLPKLICNMCLEKLENYFDFRTNCVNAEAMLESYAKNLSLNNDFVMDGKVYIKENKLDSIEEGNSNKEDILNNTIAQGGNIQMKESEIKISSQQNEIVTLPVSLNNLGRLVQAATIHILPEKELVKLQTNFKNTIQVQQNAERITGEHSYSYGIQGRTVEDSADQSTEQNENKNVMNSCTQMDKNDFVTHSADIGTDDSQDKTSNSITQIGEFLKLKNESINEESEKFRCDNCGLIFTSLLEKTSHSESCSTIDDSLKISEPVVMVDVEEDKTVVNCGPFNCEDCGKVFKRKEHLHQHRRLHTGERPFRCSQCPSAFSRKEHLARHILCHTGEKHYSCGVCGKLFGRKDNVGKHMRTHQIKTTFVAADGNKVKTTCESEGTSTLGHKCVLCGKDFPTEECLKMHLSLNHTESDKCGIVMVLNAEQPVSLLEKALKQIPG</sequence>
<dbReference type="FunFam" id="3.30.160.60:FF:000110">
    <property type="entry name" value="Zinc finger protein-like"/>
    <property type="match status" value="1"/>
</dbReference>
<evidence type="ECO:0000256" key="3">
    <source>
        <dbReference type="ARBA" id="ARBA00022737"/>
    </source>
</evidence>
<evidence type="ECO:0000256" key="9">
    <source>
        <dbReference type="ARBA" id="ARBA00023242"/>
    </source>
</evidence>
<proteinExistence type="evidence at transcript level"/>
<keyword evidence="9" id="KW-0539">Nucleus</keyword>
<dbReference type="InterPro" id="IPR013087">
    <property type="entry name" value="Znf_C2H2_type"/>
</dbReference>
<organism evidence="14">
    <name type="scientific">Triatoma infestans</name>
    <name type="common">Assassin bug</name>
    <dbReference type="NCBI Taxonomy" id="30076"/>
    <lineage>
        <taxon>Eukaryota</taxon>
        <taxon>Metazoa</taxon>
        <taxon>Ecdysozoa</taxon>
        <taxon>Arthropoda</taxon>
        <taxon>Hexapoda</taxon>
        <taxon>Insecta</taxon>
        <taxon>Pterygota</taxon>
        <taxon>Neoptera</taxon>
        <taxon>Paraneoptera</taxon>
        <taxon>Hemiptera</taxon>
        <taxon>Heteroptera</taxon>
        <taxon>Panheteroptera</taxon>
        <taxon>Cimicomorpha</taxon>
        <taxon>Reduviidae</taxon>
        <taxon>Triatominae</taxon>
        <taxon>Triatoma</taxon>
    </lineage>
</organism>
<dbReference type="InterPro" id="IPR012934">
    <property type="entry name" value="Znf_AD"/>
</dbReference>
<dbReference type="Pfam" id="PF00096">
    <property type="entry name" value="zf-C2H2"/>
    <property type="match status" value="3"/>
</dbReference>
<dbReference type="EMBL" id="GBBI01004669">
    <property type="protein sequence ID" value="JAC14043.1"/>
    <property type="molecule type" value="mRNA"/>
</dbReference>
<dbReference type="GO" id="GO:0010468">
    <property type="term" value="P:regulation of gene expression"/>
    <property type="evidence" value="ECO:0007669"/>
    <property type="project" value="TreeGrafter"/>
</dbReference>
<dbReference type="PROSITE" id="PS51915">
    <property type="entry name" value="ZAD"/>
    <property type="match status" value="1"/>
</dbReference>
<evidence type="ECO:0000256" key="5">
    <source>
        <dbReference type="ARBA" id="ARBA00022833"/>
    </source>
</evidence>
<evidence type="ECO:0000256" key="4">
    <source>
        <dbReference type="ARBA" id="ARBA00022771"/>
    </source>
</evidence>
<dbReference type="Gene3D" id="3.40.1800.20">
    <property type="match status" value="1"/>
</dbReference>
<feature type="binding site" evidence="11">
    <location>
        <position position="13"/>
    </location>
    <ligand>
        <name>Zn(2+)</name>
        <dbReference type="ChEBI" id="CHEBI:29105"/>
    </ligand>
</feature>
<dbReference type="GO" id="GO:0003677">
    <property type="term" value="F:DNA binding"/>
    <property type="evidence" value="ECO:0007669"/>
    <property type="project" value="UniProtKB-KW"/>
</dbReference>
<feature type="binding site" evidence="11">
    <location>
        <position position="59"/>
    </location>
    <ligand>
        <name>Zn(2+)</name>
        <dbReference type="ChEBI" id="CHEBI:29105"/>
    </ligand>
</feature>
<evidence type="ECO:0000256" key="10">
    <source>
        <dbReference type="PROSITE-ProRule" id="PRU00042"/>
    </source>
</evidence>